<keyword evidence="2" id="KW-1185">Reference proteome</keyword>
<evidence type="ECO:0000313" key="1">
    <source>
        <dbReference type="EMBL" id="KAK1633830.1"/>
    </source>
</evidence>
<dbReference type="EMBL" id="JAHMHQ010000016">
    <property type="protein sequence ID" value="KAK1633830.1"/>
    <property type="molecule type" value="Genomic_DNA"/>
</dbReference>
<dbReference type="RefSeq" id="XP_060442437.1">
    <property type="nucleotide sequence ID" value="XM_060596057.1"/>
</dbReference>
<organism evidence="1 2">
    <name type="scientific">Colletotrichum phormii</name>
    <dbReference type="NCBI Taxonomy" id="359342"/>
    <lineage>
        <taxon>Eukaryota</taxon>
        <taxon>Fungi</taxon>
        <taxon>Dikarya</taxon>
        <taxon>Ascomycota</taxon>
        <taxon>Pezizomycotina</taxon>
        <taxon>Sordariomycetes</taxon>
        <taxon>Hypocreomycetidae</taxon>
        <taxon>Glomerellales</taxon>
        <taxon>Glomerellaceae</taxon>
        <taxon>Colletotrichum</taxon>
        <taxon>Colletotrichum acutatum species complex</taxon>
    </lineage>
</organism>
<evidence type="ECO:0000313" key="2">
    <source>
        <dbReference type="Proteomes" id="UP001243989"/>
    </source>
</evidence>
<dbReference type="GeneID" id="85480919"/>
<proteinExistence type="predicted"/>
<dbReference type="AlphaFoldDB" id="A0AAI9ZKT3"/>
<gene>
    <name evidence="1" type="ORF">BDP81DRAFT_61638</name>
</gene>
<protein>
    <submittedName>
        <fullName evidence="1">Uncharacterized protein</fullName>
    </submittedName>
</protein>
<comment type="caution">
    <text evidence="1">The sequence shown here is derived from an EMBL/GenBank/DDBJ whole genome shotgun (WGS) entry which is preliminary data.</text>
</comment>
<accession>A0AAI9ZKT3</accession>
<dbReference type="Proteomes" id="UP001243989">
    <property type="component" value="Unassembled WGS sequence"/>
</dbReference>
<sequence length="153" mass="16534">MTEPQRREHLHALSFSSSLHHHLCFLPFSPNLSVYAVRCLFIESWTGAFWIILHARQLGKSGHGIREGNLLSSNGRAKECPSSAFSGALVPLLSCLDHYVAGGPRGASCPGVMYGELTCGCGVKERRQVLVKEGSAVILGFLSVWKPAGGRAM</sequence>
<reference evidence="1" key="1">
    <citation type="submission" date="2021-06" db="EMBL/GenBank/DDBJ databases">
        <title>Comparative genomics, transcriptomics and evolutionary studies reveal genomic signatures of adaptation to plant cell wall in hemibiotrophic fungi.</title>
        <authorList>
            <consortium name="DOE Joint Genome Institute"/>
            <person name="Baroncelli R."/>
            <person name="Diaz J.F."/>
            <person name="Benocci T."/>
            <person name="Peng M."/>
            <person name="Battaglia E."/>
            <person name="Haridas S."/>
            <person name="Andreopoulos W."/>
            <person name="Labutti K."/>
            <person name="Pangilinan J."/>
            <person name="Floch G.L."/>
            <person name="Makela M.R."/>
            <person name="Henrissat B."/>
            <person name="Grigoriev I.V."/>
            <person name="Crouch J.A."/>
            <person name="De Vries R.P."/>
            <person name="Sukno S.A."/>
            <person name="Thon M.R."/>
        </authorList>
    </citation>
    <scope>NUCLEOTIDE SEQUENCE</scope>
    <source>
        <strain evidence="1">CBS 102054</strain>
    </source>
</reference>
<name>A0AAI9ZKT3_9PEZI</name>